<evidence type="ECO:0000313" key="3">
    <source>
        <dbReference type="Proteomes" id="UP000698800"/>
    </source>
</evidence>
<reference evidence="2" key="1">
    <citation type="submission" date="2021-03" db="EMBL/GenBank/DDBJ databases">
        <title>Comparative genomics and phylogenomic investigation of the class Geoglossomycetes provide insights into ecological specialization and systematics.</title>
        <authorList>
            <person name="Melie T."/>
            <person name="Pirro S."/>
            <person name="Miller A.N."/>
            <person name="Quandt A."/>
        </authorList>
    </citation>
    <scope>NUCLEOTIDE SEQUENCE</scope>
    <source>
        <strain evidence="2">GBOQ0MN5Z8</strain>
    </source>
</reference>
<dbReference type="EMBL" id="JAGHQL010000093">
    <property type="protein sequence ID" value="KAH0538878.1"/>
    <property type="molecule type" value="Genomic_DNA"/>
</dbReference>
<keyword evidence="1" id="KW-0812">Transmembrane</keyword>
<keyword evidence="1" id="KW-0472">Membrane</keyword>
<evidence type="ECO:0000313" key="2">
    <source>
        <dbReference type="EMBL" id="KAH0538878.1"/>
    </source>
</evidence>
<sequence length="217" mass="23943">MGDDFAITNPFSVILTPWQQCRVATSSRKYRKRDAGLKSGIVVPCHRVSQSTTEIRIRLPWRSAPPQRSIQTMRHLINSSISVGNSLAQRSKQNLKRRGERGIGVGCALAALFMVGAILFILRYRRKPLKETKDVSPAALERSDLENKQISEMNPGSKVARRELDASDNSGAAGQAVVSGLSPDIEKMHPELDAPIQTIEGALRTRWGNHANCSFTP</sequence>
<comment type="caution">
    <text evidence="2">The sequence shown here is derived from an EMBL/GenBank/DDBJ whole genome shotgun (WGS) entry which is preliminary data.</text>
</comment>
<gene>
    <name evidence="2" type="ORF">FGG08_004534</name>
</gene>
<protein>
    <submittedName>
        <fullName evidence="2">Uncharacterized protein</fullName>
    </submittedName>
</protein>
<name>A0A9P8HW76_9PEZI</name>
<keyword evidence="1" id="KW-1133">Transmembrane helix</keyword>
<organism evidence="2 3">
    <name type="scientific">Glutinoglossum americanum</name>
    <dbReference type="NCBI Taxonomy" id="1670608"/>
    <lineage>
        <taxon>Eukaryota</taxon>
        <taxon>Fungi</taxon>
        <taxon>Dikarya</taxon>
        <taxon>Ascomycota</taxon>
        <taxon>Pezizomycotina</taxon>
        <taxon>Geoglossomycetes</taxon>
        <taxon>Geoglossales</taxon>
        <taxon>Geoglossaceae</taxon>
        <taxon>Glutinoglossum</taxon>
    </lineage>
</organism>
<keyword evidence="3" id="KW-1185">Reference proteome</keyword>
<proteinExistence type="predicted"/>
<feature type="transmembrane region" description="Helical" evidence="1">
    <location>
        <begin position="103"/>
        <end position="122"/>
    </location>
</feature>
<evidence type="ECO:0000256" key="1">
    <source>
        <dbReference type="SAM" id="Phobius"/>
    </source>
</evidence>
<dbReference type="Proteomes" id="UP000698800">
    <property type="component" value="Unassembled WGS sequence"/>
</dbReference>
<dbReference type="AlphaFoldDB" id="A0A9P8HW76"/>
<accession>A0A9P8HW76</accession>